<evidence type="ECO:0000313" key="4">
    <source>
        <dbReference type="EMBL" id="KAF2188450.1"/>
    </source>
</evidence>
<organism evidence="4 5">
    <name type="scientific">Zopfia rhizophila CBS 207.26</name>
    <dbReference type="NCBI Taxonomy" id="1314779"/>
    <lineage>
        <taxon>Eukaryota</taxon>
        <taxon>Fungi</taxon>
        <taxon>Dikarya</taxon>
        <taxon>Ascomycota</taxon>
        <taxon>Pezizomycotina</taxon>
        <taxon>Dothideomycetes</taxon>
        <taxon>Dothideomycetes incertae sedis</taxon>
        <taxon>Zopfiaceae</taxon>
        <taxon>Zopfia</taxon>
    </lineage>
</organism>
<evidence type="ECO:0000256" key="1">
    <source>
        <dbReference type="ARBA" id="ARBA00022857"/>
    </source>
</evidence>
<dbReference type="AlphaFoldDB" id="A0A6A6EE91"/>
<dbReference type="Gene3D" id="3.40.50.720">
    <property type="entry name" value="NAD(P)-binding Rossmann-like Domain"/>
    <property type="match status" value="2"/>
</dbReference>
<dbReference type="GO" id="GO:0016491">
    <property type="term" value="F:oxidoreductase activity"/>
    <property type="evidence" value="ECO:0007669"/>
    <property type="project" value="UniProtKB-KW"/>
</dbReference>
<dbReference type="Pfam" id="PF05368">
    <property type="entry name" value="NmrA"/>
    <property type="match status" value="1"/>
</dbReference>
<gene>
    <name evidence="4" type="ORF">K469DRAFT_566163</name>
</gene>
<name>A0A6A6EE91_9PEZI</name>
<evidence type="ECO:0000259" key="3">
    <source>
        <dbReference type="Pfam" id="PF05368"/>
    </source>
</evidence>
<protein>
    <submittedName>
        <fullName evidence="4">NAD(P)-binding protein</fullName>
    </submittedName>
</protein>
<accession>A0A6A6EE91</accession>
<dbReference type="SUPFAM" id="SSF51735">
    <property type="entry name" value="NAD(P)-binding Rossmann-fold domains"/>
    <property type="match status" value="1"/>
</dbReference>
<dbReference type="InterPro" id="IPR008030">
    <property type="entry name" value="NmrA-like"/>
</dbReference>
<sequence length="352" mass="39128">MLTLALAGGTSATLGRAITTAVLSGLYTKMQWKTVILTRNPKKPNWLQAVDPHSLMTDLRGVDYFDTDSLSSVLEDVDTVISVTSATDGTQPRIQLNLLDAANRAGCRRFVPSHWGMGPKAYESGTFGLLEGGVWQECLKRRAHLESARFNNGLFLNYLGYGILSAEMKAKAAQPTLEELQAGGGYAQGADYALEGVAFEEDMPDGEGTFFISLKNAIAEIPVKEDGSWPRISMTSVRDIGRFVAASLDLPKWEQNMNIMGDTLTAGELIELSERVTGRRFDVQLLKRRDLQEQLDALPDGSLQRLALEFKESYCRDEEGFGWSMPTVNELCPRVKPMSTEEYLQRWWTQRA</sequence>
<evidence type="ECO:0000313" key="5">
    <source>
        <dbReference type="Proteomes" id="UP000800200"/>
    </source>
</evidence>
<keyword evidence="2" id="KW-0560">Oxidoreductase</keyword>
<dbReference type="Gene3D" id="3.90.25.10">
    <property type="entry name" value="UDP-galactose 4-epimerase, domain 1"/>
    <property type="match status" value="1"/>
</dbReference>
<dbReference type="InterPro" id="IPR036291">
    <property type="entry name" value="NAD(P)-bd_dom_sf"/>
</dbReference>
<keyword evidence="1" id="KW-0521">NADP</keyword>
<dbReference type="OrthoDB" id="10000533at2759"/>
<reference evidence="4" key="1">
    <citation type="journal article" date="2020" name="Stud. Mycol.">
        <title>101 Dothideomycetes genomes: a test case for predicting lifestyles and emergence of pathogens.</title>
        <authorList>
            <person name="Haridas S."/>
            <person name="Albert R."/>
            <person name="Binder M."/>
            <person name="Bloem J."/>
            <person name="Labutti K."/>
            <person name="Salamov A."/>
            <person name="Andreopoulos B."/>
            <person name="Baker S."/>
            <person name="Barry K."/>
            <person name="Bills G."/>
            <person name="Bluhm B."/>
            <person name="Cannon C."/>
            <person name="Castanera R."/>
            <person name="Culley D."/>
            <person name="Daum C."/>
            <person name="Ezra D."/>
            <person name="Gonzalez J."/>
            <person name="Henrissat B."/>
            <person name="Kuo A."/>
            <person name="Liang C."/>
            <person name="Lipzen A."/>
            <person name="Lutzoni F."/>
            <person name="Magnuson J."/>
            <person name="Mondo S."/>
            <person name="Nolan M."/>
            <person name="Ohm R."/>
            <person name="Pangilinan J."/>
            <person name="Park H.-J."/>
            <person name="Ramirez L."/>
            <person name="Alfaro M."/>
            <person name="Sun H."/>
            <person name="Tritt A."/>
            <person name="Yoshinaga Y."/>
            <person name="Zwiers L.-H."/>
            <person name="Turgeon B."/>
            <person name="Goodwin S."/>
            <person name="Spatafora J."/>
            <person name="Crous P."/>
            <person name="Grigoriev I."/>
        </authorList>
    </citation>
    <scope>NUCLEOTIDE SEQUENCE</scope>
    <source>
        <strain evidence="4">CBS 207.26</strain>
    </source>
</reference>
<feature type="domain" description="NmrA-like" evidence="3">
    <location>
        <begin position="13"/>
        <end position="122"/>
    </location>
</feature>
<evidence type="ECO:0000256" key="2">
    <source>
        <dbReference type="ARBA" id="ARBA00023002"/>
    </source>
</evidence>
<keyword evidence="5" id="KW-1185">Reference proteome</keyword>
<dbReference type="PANTHER" id="PTHR47706">
    <property type="entry name" value="NMRA-LIKE FAMILY PROTEIN"/>
    <property type="match status" value="1"/>
</dbReference>
<dbReference type="PANTHER" id="PTHR47706:SF2">
    <property type="entry name" value="ISOFLAVONE REDUCTASE FAMILY PROTEIN (AFU_ORTHOLOGUE AFUA_2G05290)"/>
    <property type="match status" value="1"/>
</dbReference>
<proteinExistence type="predicted"/>
<dbReference type="Proteomes" id="UP000800200">
    <property type="component" value="Unassembled WGS sequence"/>
</dbReference>
<dbReference type="EMBL" id="ML994623">
    <property type="protein sequence ID" value="KAF2188450.1"/>
    <property type="molecule type" value="Genomic_DNA"/>
</dbReference>
<dbReference type="InterPro" id="IPR051609">
    <property type="entry name" value="NmrA/Isoflavone_reductase-like"/>
</dbReference>